<feature type="region of interest" description="Disordered" evidence="1">
    <location>
        <begin position="513"/>
        <end position="559"/>
    </location>
</feature>
<dbReference type="GeneID" id="9588717"/>
<accession>D8QAB3</accession>
<dbReference type="Gene3D" id="1.20.1280.50">
    <property type="match status" value="1"/>
</dbReference>
<dbReference type="AlphaFoldDB" id="D8QAB3"/>
<dbReference type="InterPro" id="IPR001810">
    <property type="entry name" value="F-box_dom"/>
</dbReference>
<dbReference type="eggNOG" id="ENOG502T256">
    <property type="taxonomic scope" value="Eukaryota"/>
</dbReference>
<dbReference type="InterPro" id="IPR036047">
    <property type="entry name" value="F-box-like_dom_sf"/>
</dbReference>
<feature type="domain" description="F-box" evidence="2">
    <location>
        <begin position="10"/>
        <end position="57"/>
    </location>
</feature>
<dbReference type="OrthoDB" id="2937711at2759"/>
<feature type="region of interest" description="Disordered" evidence="1">
    <location>
        <begin position="451"/>
        <end position="496"/>
    </location>
</feature>
<dbReference type="InParanoid" id="D8QAB3"/>
<organism evidence="4">
    <name type="scientific">Schizophyllum commune (strain H4-8 / FGSC 9210)</name>
    <name type="common">Split gill fungus</name>
    <dbReference type="NCBI Taxonomy" id="578458"/>
    <lineage>
        <taxon>Eukaryota</taxon>
        <taxon>Fungi</taxon>
        <taxon>Dikarya</taxon>
        <taxon>Basidiomycota</taxon>
        <taxon>Agaricomycotina</taxon>
        <taxon>Agaricomycetes</taxon>
        <taxon>Agaricomycetidae</taxon>
        <taxon>Agaricales</taxon>
        <taxon>Schizophyllaceae</taxon>
        <taxon>Schizophyllum</taxon>
    </lineage>
</organism>
<gene>
    <name evidence="3" type="ORF">SCHCODRAFT_257805</name>
</gene>
<evidence type="ECO:0000313" key="4">
    <source>
        <dbReference type="Proteomes" id="UP000007431"/>
    </source>
</evidence>
<evidence type="ECO:0000313" key="3">
    <source>
        <dbReference type="EMBL" id="EFI95369.1"/>
    </source>
</evidence>
<dbReference type="PROSITE" id="PS50181">
    <property type="entry name" value="FBOX"/>
    <property type="match status" value="1"/>
</dbReference>
<keyword evidence="4" id="KW-1185">Reference proteome</keyword>
<dbReference type="RefSeq" id="XP_003030272.1">
    <property type="nucleotide sequence ID" value="XM_003030226.1"/>
</dbReference>
<dbReference type="VEuPathDB" id="FungiDB:SCHCODRAFT_0257805"/>
<dbReference type="Proteomes" id="UP000007431">
    <property type="component" value="Unassembled WGS sequence"/>
</dbReference>
<feature type="compositionally biased region" description="Acidic residues" evidence="1">
    <location>
        <begin position="451"/>
        <end position="489"/>
    </location>
</feature>
<protein>
    <recommendedName>
        <fullName evidence="2">F-box domain-containing protein</fullName>
    </recommendedName>
</protein>
<dbReference type="Pfam" id="PF12937">
    <property type="entry name" value="F-box-like"/>
    <property type="match status" value="1"/>
</dbReference>
<dbReference type="HOGENOM" id="CLU_430926_0_0_1"/>
<feature type="compositionally biased region" description="Low complexity" evidence="1">
    <location>
        <begin position="523"/>
        <end position="553"/>
    </location>
</feature>
<dbReference type="CDD" id="cd09917">
    <property type="entry name" value="F-box_SF"/>
    <property type="match status" value="1"/>
</dbReference>
<evidence type="ECO:0000259" key="2">
    <source>
        <dbReference type="PROSITE" id="PS50181"/>
    </source>
</evidence>
<evidence type="ECO:0000256" key="1">
    <source>
        <dbReference type="SAM" id="MobiDB-lite"/>
    </source>
</evidence>
<dbReference type="EMBL" id="GL377308">
    <property type="protein sequence ID" value="EFI95369.1"/>
    <property type="molecule type" value="Genomic_DNA"/>
</dbReference>
<dbReference type="SMART" id="SM00256">
    <property type="entry name" value="FBOX"/>
    <property type="match status" value="1"/>
</dbReference>
<feature type="compositionally biased region" description="Polar residues" evidence="1">
    <location>
        <begin position="384"/>
        <end position="398"/>
    </location>
</feature>
<name>D8QAB3_SCHCM</name>
<sequence>MYAESRITTMADLSKLPQDIIYHLLSFLSVEQSLALSQTCRTLHHLARSDQSYWFTALHSSKYQGHTTAYLSAVDLSSDSDLASLQRHVQNCIKFERLWEKPKLTPTRTTKGRLPDVLYCLFGVHRTNFVVMHSPHSGFVYCWDNMAGEERESIYLGTQITDTSPLNEFSDRVTIALLIQQDAHQHIKLLSVSTEPNAAQVMELRHVVDLGIGTRSFNIFLSEQMVGVTGNENDHITIHAINIHTYASSTIRTDVQLTPTSYMVAMTFNDSVYLVDMNPPRTRVFCCAPEFLPFGNAPSRTMHLSLLDTRRDFVCDDLDRESNDYYCALVSGSGRGVAFTTLTQLVGRHALHIVLWDPRSRAGGDVPIEPTKSALQLDFDPESNAATESSISPATPSTLPYPPRDGDRPFPSPAQHISIPGSMLVPLGPWYLVHFPNSGRHLLLAVGREEDEAAEIEVDEEGESSDDYDDGEDDETVSSDGEGGDDDAMDASSEGETTEGLVAAFYAAADMGYPPIGAHETEPQATPDAQDPAPAGPSNPANPADPANTAHPANPVPAADTELPLANATANGDTSHNAVLYLVHYVPETASHSVHEVPFPEGVDPRSVTSLSFDDYNAVVTLTTLEDVAYCMHLI</sequence>
<reference evidence="3 4" key="1">
    <citation type="journal article" date="2010" name="Nat. Biotechnol.">
        <title>Genome sequence of the model mushroom Schizophyllum commune.</title>
        <authorList>
            <person name="Ohm R.A."/>
            <person name="de Jong J.F."/>
            <person name="Lugones L.G."/>
            <person name="Aerts A."/>
            <person name="Kothe E."/>
            <person name="Stajich J.E."/>
            <person name="de Vries R.P."/>
            <person name="Record E."/>
            <person name="Levasseur A."/>
            <person name="Baker S.E."/>
            <person name="Bartholomew K.A."/>
            <person name="Coutinho P.M."/>
            <person name="Erdmann S."/>
            <person name="Fowler T.J."/>
            <person name="Gathman A.C."/>
            <person name="Lombard V."/>
            <person name="Henrissat B."/>
            <person name="Knabe N."/>
            <person name="Kuees U."/>
            <person name="Lilly W.W."/>
            <person name="Lindquist E."/>
            <person name="Lucas S."/>
            <person name="Magnuson J.K."/>
            <person name="Piumi F."/>
            <person name="Raudaskoski M."/>
            <person name="Salamov A."/>
            <person name="Schmutz J."/>
            <person name="Schwarze F.W.M.R."/>
            <person name="vanKuyk P.A."/>
            <person name="Horton J.S."/>
            <person name="Grigoriev I.V."/>
            <person name="Woesten H.A.B."/>
        </authorList>
    </citation>
    <scope>NUCLEOTIDE SEQUENCE [LARGE SCALE GENOMIC DNA]</scope>
    <source>
        <strain evidence="4">H4-8 / FGSC 9210</strain>
    </source>
</reference>
<proteinExistence type="predicted"/>
<feature type="region of interest" description="Disordered" evidence="1">
    <location>
        <begin position="382"/>
        <end position="415"/>
    </location>
</feature>
<dbReference type="KEGG" id="scm:SCHCO_0257805"/>
<dbReference type="SUPFAM" id="SSF81383">
    <property type="entry name" value="F-box domain"/>
    <property type="match status" value="1"/>
</dbReference>